<evidence type="ECO:0000313" key="2">
    <source>
        <dbReference type="EMBL" id="KAK8955773.1"/>
    </source>
</evidence>
<evidence type="ECO:0000256" key="1">
    <source>
        <dbReference type="SAM" id="MobiDB-lite"/>
    </source>
</evidence>
<evidence type="ECO:0000313" key="3">
    <source>
        <dbReference type="Proteomes" id="UP001412067"/>
    </source>
</evidence>
<feature type="region of interest" description="Disordered" evidence="1">
    <location>
        <begin position="236"/>
        <end position="260"/>
    </location>
</feature>
<name>A0ABR2LZX0_9ASPA</name>
<sequence>MRCSRAKCSAGVEPRARRGGLPCLGAGVGVRGTPLFLRSTSISVWCSSICRMRPSNAVMSVHDHFRERRVDERVGGNWIDVPPGTVSCADSSSFYLLLVTNSGVMVVAWKLPCQGGRAAVARRRRLGGGVRLSDRACGAVGPNGATHRVSRGKAAPRAVAQGQVGLHTWLCAAKRGHTWVCAAELHAARRSHPKFEIQVQKQNGASVHGCNEHEPLSTNNNSHTLNVYAERNGGLASTSKAASVHQKASQSDEVSPNGQVSPAISRDNINIGSHMDELHLTKEVLTLQAAHVDETTHTLLNPSNLLVGVKGEFGVTNVIKGERSATPSAVPGVTPLPSRPSGATPINFSSIFPSGKPLHHHLHLPLRLRHLFSFSLLFIFPIFGDLTHPRIEIKTILGENGSEELKELLEQDGKLQQLEVAKARKEEV</sequence>
<dbReference type="EMBL" id="JBBWWR010000013">
    <property type="protein sequence ID" value="KAK8955773.1"/>
    <property type="molecule type" value="Genomic_DNA"/>
</dbReference>
<comment type="caution">
    <text evidence="2">The sequence shown here is derived from an EMBL/GenBank/DDBJ whole genome shotgun (WGS) entry which is preliminary data.</text>
</comment>
<dbReference type="Proteomes" id="UP001412067">
    <property type="component" value="Unassembled WGS sequence"/>
</dbReference>
<organism evidence="2 3">
    <name type="scientific">Platanthera guangdongensis</name>
    <dbReference type="NCBI Taxonomy" id="2320717"/>
    <lineage>
        <taxon>Eukaryota</taxon>
        <taxon>Viridiplantae</taxon>
        <taxon>Streptophyta</taxon>
        <taxon>Embryophyta</taxon>
        <taxon>Tracheophyta</taxon>
        <taxon>Spermatophyta</taxon>
        <taxon>Magnoliopsida</taxon>
        <taxon>Liliopsida</taxon>
        <taxon>Asparagales</taxon>
        <taxon>Orchidaceae</taxon>
        <taxon>Orchidoideae</taxon>
        <taxon>Orchideae</taxon>
        <taxon>Orchidinae</taxon>
        <taxon>Platanthera</taxon>
    </lineage>
</organism>
<accession>A0ABR2LZX0</accession>
<reference evidence="2 3" key="1">
    <citation type="journal article" date="2022" name="Nat. Plants">
        <title>Genomes of leafy and leafless Platanthera orchids illuminate the evolution of mycoheterotrophy.</title>
        <authorList>
            <person name="Li M.H."/>
            <person name="Liu K.W."/>
            <person name="Li Z."/>
            <person name="Lu H.C."/>
            <person name="Ye Q.L."/>
            <person name="Zhang D."/>
            <person name="Wang J.Y."/>
            <person name="Li Y.F."/>
            <person name="Zhong Z.M."/>
            <person name="Liu X."/>
            <person name="Yu X."/>
            <person name="Liu D.K."/>
            <person name="Tu X.D."/>
            <person name="Liu B."/>
            <person name="Hao Y."/>
            <person name="Liao X.Y."/>
            <person name="Jiang Y.T."/>
            <person name="Sun W.H."/>
            <person name="Chen J."/>
            <person name="Chen Y.Q."/>
            <person name="Ai Y."/>
            <person name="Zhai J.W."/>
            <person name="Wu S.S."/>
            <person name="Zhou Z."/>
            <person name="Hsiao Y.Y."/>
            <person name="Wu W.L."/>
            <person name="Chen Y.Y."/>
            <person name="Lin Y.F."/>
            <person name="Hsu J.L."/>
            <person name="Li C.Y."/>
            <person name="Wang Z.W."/>
            <person name="Zhao X."/>
            <person name="Zhong W.Y."/>
            <person name="Ma X.K."/>
            <person name="Ma L."/>
            <person name="Huang J."/>
            <person name="Chen G.Z."/>
            <person name="Huang M.Z."/>
            <person name="Huang L."/>
            <person name="Peng D.H."/>
            <person name="Luo Y.B."/>
            <person name="Zou S.Q."/>
            <person name="Chen S.P."/>
            <person name="Lan S."/>
            <person name="Tsai W.C."/>
            <person name="Van de Peer Y."/>
            <person name="Liu Z.J."/>
        </authorList>
    </citation>
    <scope>NUCLEOTIDE SEQUENCE [LARGE SCALE GENOMIC DNA]</scope>
    <source>
        <strain evidence="2">Lor288</strain>
    </source>
</reference>
<proteinExistence type="predicted"/>
<keyword evidence="3" id="KW-1185">Reference proteome</keyword>
<protein>
    <submittedName>
        <fullName evidence="2">Uncharacterized protein</fullName>
    </submittedName>
</protein>
<gene>
    <name evidence="2" type="ORF">KSP40_PGU020520</name>
</gene>